<dbReference type="SUPFAM" id="SSF51126">
    <property type="entry name" value="Pectin lyase-like"/>
    <property type="match status" value="1"/>
</dbReference>
<gene>
    <name evidence="10" type="ORF">N7450_001401</name>
</gene>
<comment type="caution">
    <text evidence="10">The sequence shown here is derived from an EMBL/GenBank/DDBJ whole genome shotgun (WGS) entry which is preliminary data.</text>
</comment>
<feature type="signal peptide" evidence="8">
    <location>
        <begin position="1"/>
        <end position="18"/>
    </location>
</feature>
<comment type="similarity">
    <text evidence="2">Belongs to the pectinesterase family.</text>
</comment>
<keyword evidence="8" id="KW-0732">Signal</keyword>
<evidence type="ECO:0000256" key="5">
    <source>
        <dbReference type="ARBA" id="ARBA00023085"/>
    </source>
</evidence>
<keyword evidence="8" id="KW-0961">Cell wall biogenesis/degradation</keyword>
<dbReference type="PANTHER" id="PTHR31321:SF57">
    <property type="entry name" value="PECTINESTERASE 53-RELATED"/>
    <property type="match status" value="1"/>
</dbReference>
<keyword evidence="11" id="KW-1185">Reference proteome</keyword>
<organism evidence="10 11">
    <name type="scientific">Penicillium hetheringtonii</name>
    <dbReference type="NCBI Taxonomy" id="911720"/>
    <lineage>
        <taxon>Eukaryota</taxon>
        <taxon>Fungi</taxon>
        <taxon>Dikarya</taxon>
        <taxon>Ascomycota</taxon>
        <taxon>Pezizomycotina</taxon>
        <taxon>Eurotiomycetes</taxon>
        <taxon>Eurotiomycetidae</taxon>
        <taxon>Eurotiales</taxon>
        <taxon>Aspergillaceae</taxon>
        <taxon>Penicillium</taxon>
    </lineage>
</organism>
<keyword evidence="4 8" id="KW-0378">Hydrolase</keyword>
<evidence type="ECO:0000256" key="6">
    <source>
        <dbReference type="ARBA" id="ARBA00047928"/>
    </source>
</evidence>
<evidence type="ECO:0000313" key="10">
    <source>
        <dbReference type="EMBL" id="KAJ5600334.1"/>
    </source>
</evidence>
<feature type="domain" description="Pectinesterase catalytic" evidence="9">
    <location>
        <begin position="91"/>
        <end position="285"/>
    </location>
</feature>
<evidence type="ECO:0000256" key="1">
    <source>
        <dbReference type="ARBA" id="ARBA00005184"/>
    </source>
</evidence>
<evidence type="ECO:0000256" key="2">
    <source>
        <dbReference type="ARBA" id="ARBA00008891"/>
    </source>
</evidence>
<feature type="active site" evidence="7">
    <location>
        <position position="162"/>
    </location>
</feature>
<proteinExistence type="inferred from homology"/>
<dbReference type="GO" id="GO:0045490">
    <property type="term" value="P:pectin catabolic process"/>
    <property type="evidence" value="ECO:0007669"/>
    <property type="project" value="UniProtKB-UniRule"/>
</dbReference>
<evidence type="ECO:0000256" key="7">
    <source>
        <dbReference type="PROSITE-ProRule" id="PRU10040"/>
    </source>
</evidence>
<dbReference type="InterPro" id="IPR011050">
    <property type="entry name" value="Pectin_lyase_fold/virulence"/>
</dbReference>
<comment type="pathway">
    <text evidence="1 8">Glycan metabolism; pectin degradation; 2-dehydro-3-deoxy-D-gluconate from pectin: step 1/5.</text>
</comment>
<dbReference type="GO" id="GO:0030599">
    <property type="term" value="F:pectinesterase activity"/>
    <property type="evidence" value="ECO:0007669"/>
    <property type="project" value="UniProtKB-UniRule"/>
</dbReference>
<dbReference type="EMBL" id="JAQJAC010000001">
    <property type="protein sequence ID" value="KAJ5600334.1"/>
    <property type="molecule type" value="Genomic_DNA"/>
</dbReference>
<evidence type="ECO:0000259" key="9">
    <source>
        <dbReference type="Pfam" id="PF01095"/>
    </source>
</evidence>
<dbReference type="InterPro" id="IPR012334">
    <property type="entry name" value="Pectin_lyas_fold"/>
</dbReference>
<sequence length="300" mass="31746">MHISMILSALFLGCGVLGSPAQLSRRASRTSAPSGCLTVGGSGTYSTIGGALDALGSGTSSACIYIAAGTYKEQLKIDYAGALTLYGTLDKSATVNVVSDGFKMYNINVENGYGKGVQAVALVGNADKLGFYGCQFSGYQDTLYAKAGTQYYSNCKIVGAVDYIFGDASAWFGECDIVSNGPGAITANSREQESDTAWYAIDNCNVQAESGTNIDGDVYLGRPWRVLSRVIYQNSKLGALINSKGWTTMADGATPFYYEINNSGDGSSTSKRQYLSSIGAAVTKKTVLGDDWKDWIDTSY</sequence>
<keyword evidence="8" id="KW-0964">Secreted</keyword>
<dbReference type="GO" id="GO:0005576">
    <property type="term" value="C:extracellular region"/>
    <property type="evidence" value="ECO:0007669"/>
    <property type="project" value="UniProtKB-SubCell"/>
</dbReference>
<dbReference type="Gene3D" id="2.160.20.10">
    <property type="entry name" value="Single-stranded right-handed beta-helix, Pectin lyase-like"/>
    <property type="match status" value="1"/>
</dbReference>
<feature type="chain" id="PRO_5041771509" description="Pectinesterase" evidence="8">
    <location>
        <begin position="19"/>
        <end position="300"/>
    </location>
</feature>
<dbReference type="PROSITE" id="PS00503">
    <property type="entry name" value="PECTINESTERASE_2"/>
    <property type="match status" value="1"/>
</dbReference>
<accession>A0AAD6E428</accession>
<reference evidence="10 11" key="1">
    <citation type="journal article" date="2023" name="IMA Fungus">
        <title>Comparative genomic study of the Penicillium genus elucidates a diverse pangenome and 15 lateral gene transfer events.</title>
        <authorList>
            <person name="Petersen C."/>
            <person name="Sorensen T."/>
            <person name="Nielsen M.R."/>
            <person name="Sondergaard T.E."/>
            <person name="Sorensen J.L."/>
            <person name="Fitzpatrick D.A."/>
            <person name="Frisvad J.C."/>
            <person name="Nielsen K.L."/>
        </authorList>
    </citation>
    <scope>NUCLEOTIDE SEQUENCE [LARGE SCALE GENOMIC DNA]</scope>
    <source>
        <strain evidence="10 11">IBT 29057</strain>
    </source>
</reference>
<dbReference type="EC" id="3.1.1.11" evidence="3 8"/>
<dbReference type="InterPro" id="IPR033131">
    <property type="entry name" value="Pectinesterase_Asp_AS"/>
</dbReference>
<evidence type="ECO:0000256" key="3">
    <source>
        <dbReference type="ARBA" id="ARBA00013229"/>
    </source>
</evidence>
<keyword evidence="5 8" id="KW-0063">Aspartyl esterase</keyword>
<dbReference type="InterPro" id="IPR000070">
    <property type="entry name" value="Pectinesterase_cat"/>
</dbReference>
<comment type="subcellular location">
    <subcellularLocation>
        <location evidence="8">Secreted</location>
    </subcellularLocation>
</comment>
<dbReference type="PANTHER" id="PTHR31321">
    <property type="entry name" value="ACYL-COA THIOESTER HYDROLASE YBHC-RELATED"/>
    <property type="match status" value="1"/>
</dbReference>
<dbReference type="AlphaFoldDB" id="A0AAD6E428"/>
<dbReference type="GO" id="GO:0042545">
    <property type="term" value="P:cell wall modification"/>
    <property type="evidence" value="ECO:0007669"/>
    <property type="project" value="UniProtKB-UniRule"/>
</dbReference>
<evidence type="ECO:0000313" key="11">
    <source>
        <dbReference type="Proteomes" id="UP001216150"/>
    </source>
</evidence>
<comment type="catalytic activity">
    <reaction evidence="6 8">
        <text>[(1-&gt;4)-alpha-D-galacturonosyl methyl ester](n) + n H2O = [(1-&gt;4)-alpha-D-galacturonosyl](n) + n methanol + n H(+)</text>
        <dbReference type="Rhea" id="RHEA:22380"/>
        <dbReference type="Rhea" id="RHEA-COMP:14570"/>
        <dbReference type="Rhea" id="RHEA-COMP:14573"/>
        <dbReference type="ChEBI" id="CHEBI:15377"/>
        <dbReference type="ChEBI" id="CHEBI:15378"/>
        <dbReference type="ChEBI" id="CHEBI:17790"/>
        <dbReference type="ChEBI" id="CHEBI:140522"/>
        <dbReference type="ChEBI" id="CHEBI:140523"/>
        <dbReference type="EC" id="3.1.1.11"/>
    </reaction>
</comment>
<evidence type="ECO:0000256" key="4">
    <source>
        <dbReference type="ARBA" id="ARBA00022801"/>
    </source>
</evidence>
<name>A0AAD6E428_9EURO</name>
<evidence type="ECO:0000256" key="8">
    <source>
        <dbReference type="RuleBase" id="RU000589"/>
    </source>
</evidence>
<dbReference type="Pfam" id="PF01095">
    <property type="entry name" value="Pectinesterase"/>
    <property type="match status" value="1"/>
</dbReference>
<comment type="function">
    <text evidence="8">Involved in maceration and soft-rotting of plant tissue.</text>
</comment>
<protein>
    <recommendedName>
        <fullName evidence="3 8">Pectinesterase</fullName>
        <ecNumber evidence="3 8">3.1.1.11</ecNumber>
    </recommendedName>
</protein>
<dbReference type="Proteomes" id="UP001216150">
    <property type="component" value="Unassembled WGS sequence"/>
</dbReference>